<gene>
    <name evidence="2" type="ORF">H9761_03720</name>
</gene>
<dbReference type="Gene3D" id="3.40.630.30">
    <property type="match status" value="1"/>
</dbReference>
<dbReference type="PANTHER" id="PTHR43415:SF3">
    <property type="entry name" value="GNAT-FAMILY ACETYLTRANSFERASE"/>
    <property type="match status" value="1"/>
</dbReference>
<dbReference type="Proteomes" id="UP000823891">
    <property type="component" value="Unassembled WGS sequence"/>
</dbReference>
<dbReference type="CDD" id="cd04301">
    <property type="entry name" value="NAT_SF"/>
    <property type="match status" value="1"/>
</dbReference>
<name>A0A9D2NE67_9FIRM</name>
<evidence type="ECO:0000259" key="1">
    <source>
        <dbReference type="PROSITE" id="PS51186"/>
    </source>
</evidence>
<sequence length="170" mass="19461">MRIRPYIESRDYEALEKWIDSSRTHALWCANLLPCPLTQSGLRHLLEESGTDREESAYVATEDDGEAVGFFCYSVNVENNTGFFRFVIVDAGKRGLGYGKKMMQTALRYAFEITDVEAVRLNVFAENSRAISCYEQCGFQVQSVVEKAFAYGGERWGRYSMMAERQNWQG</sequence>
<dbReference type="AlphaFoldDB" id="A0A9D2NE67"/>
<evidence type="ECO:0000313" key="2">
    <source>
        <dbReference type="EMBL" id="HJC22794.1"/>
    </source>
</evidence>
<reference evidence="2" key="2">
    <citation type="submission" date="2021-04" db="EMBL/GenBank/DDBJ databases">
        <authorList>
            <person name="Gilroy R."/>
        </authorList>
    </citation>
    <scope>NUCLEOTIDE SEQUENCE</scope>
    <source>
        <strain evidence="2">USAMLcec2-132</strain>
    </source>
</reference>
<dbReference type="PANTHER" id="PTHR43415">
    <property type="entry name" value="SPERMIDINE N(1)-ACETYLTRANSFERASE"/>
    <property type="match status" value="1"/>
</dbReference>
<dbReference type="SUPFAM" id="SSF55729">
    <property type="entry name" value="Acyl-CoA N-acyltransferases (Nat)"/>
    <property type="match status" value="1"/>
</dbReference>
<feature type="domain" description="N-acetyltransferase" evidence="1">
    <location>
        <begin position="1"/>
        <end position="166"/>
    </location>
</feature>
<dbReference type="PROSITE" id="PS51186">
    <property type="entry name" value="GNAT"/>
    <property type="match status" value="1"/>
</dbReference>
<dbReference type="InterPro" id="IPR016181">
    <property type="entry name" value="Acyl_CoA_acyltransferase"/>
</dbReference>
<protein>
    <submittedName>
        <fullName evidence="2">GNAT family N-acetyltransferase</fullName>
    </submittedName>
</protein>
<evidence type="ECO:0000313" key="3">
    <source>
        <dbReference type="Proteomes" id="UP000823891"/>
    </source>
</evidence>
<dbReference type="InterPro" id="IPR000182">
    <property type="entry name" value="GNAT_dom"/>
</dbReference>
<comment type="caution">
    <text evidence="2">The sequence shown here is derived from an EMBL/GenBank/DDBJ whole genome shotgun (WGS) entry which is preliminary data.</text>
</comment>
<dbReference type="GO" id="GO:0016747">
    <property type="term" value="F:acyltransferase activity, transferring groups other than amino-acyl groups"/>
    <property type="evidence" value="ECO:0007669"/>
    <property type="project" value="InterPro"/>
</dbReference>
<proteinExistence type="predicted"/>
<dbReference type="EMBL" id="DWWS01000017">
    <property type="protein sequence ID" value="HJC22794.1"/>
    <property type="molecule type" value="Genomic_DNA"/>
</dbReference>
<accession>A0A9D2NE67</accession>
<organism evidence="2 3">
    <name type="scientific">Candidatus Eisenbergiella merdavium</name>
    <dbReference type="NCBI Taxonomy" id="2838551"/>
    <lineage>
        <taxon>Bacteria</taxon>
        <taxon>Bacillati</taxon>
        <taxon>Bacillota</taxon>
        <taxon>Clostridia</taxon>
        <taxon>Lachnospirales</taxon>
        <taxon>Lachnospiraceae</taxon>
        <taxon>Eisenbergiella</taxon>
    </lineage>
</organism>
<reference evidence="2" key="1">
    <citation type="journal article" date="2021" name="PeerJ">
        <title>Extensive microbial diversity within the chicken gut microbiome revealed by metagenomics and culture.</title>
        <authorList>
            <person name="Gilroy R."/>
            <person name="Ravi A."/>
            <person name="Getino M."/>
            <person name="Pursley I."/>
            <person name="Horton D.L."/>
            <person name="Alikhan N.F."/>
            <person name="Baker D."/>
            <person name="Gharbi K."/>
            <person name="Hall N."/>
            <person name="Watson M."/>
            <person name="Adriaenssens E.M."/>
            <person name="Foster-Nyarko E."/>
            <person name="Jarju S."/>
            <person name="Secka A."/>
            <person name="Antonio M."/>
            <person name="Oren A."/>
            <person name="Chaudhuri R.R."/>
            <person name="La Ragione R."/>
            <person name="Hildebrand F."/>
            <person name="Pallen M.J."/>
        </authorList>
    </citation>
    <scope>NUCLEOTIDE SEQUENCE</scope>
    <source>
        <strain evidence="2">USAMLcec2-132</strain>
    </source>
</reference>
<dbReference type="Pfam" id="PF00583">
    <property type="entry name" value="Acetyltransf_1"/>
    <property type="match status" value="1"/>
</dbReference>